<organism evidence="3 4">
    <name type="scientific">Halobacillus locisalis</name>
    <dbReference type="NCBI Taxonomy" id="220753"/>
    <lineage>
        <taxon>Bacteria</taxon>
        <taxon>Bacillati</taxon>
        <taxon>Bacillota</taxon>
        <taxon>Bacilli</taxon>
        <taxon>Bacillales</taxon>
        <taxon>Bacillaceae</taxon>
        <taxon>Halobacillus</taxon>
    </lineage>
</organism>
<evidence type="ECO:0000313" key="4">
    <source>
        <dbReference type="Proteomes" id="UP000571017"/>
    </source>
</evidence>
<dbReference type="EMBL" id="JACEFG010000003">
    <property type="protein sequence ID" value="MBA2176503.1"/>
    <property type="molecule type" value="Genomic_DNA"/>
</dbReference>
<feature type="compositionally biased region" description="Basic and acidic residues" evidence="1">
    <location>
        <begin position="53"/>
        <end position="68"/>
    </location>
</feature>
<feature type="compositionally biased region" description="Basic and acidic residues" evidence="1">
    <location>
        <begin position="81"/>
        <end position="145"/>
    </location>
</feature>
<proteinExistence type="predicted"/>
<comment type="caution">
    <text evidence="3">The sequence shown here is derived from an EMBL/GenBank/DDBJ whole genome shotgun (WGS) entry which is preliminary data.</text>
</comment>
<feature type="compositionally biased region" description="Basic and acidic residues" evidence="1">
    <location>
        <begin position="157"/>
        <end position="183"/>
    </location>
</feature>
<dbReference type="Proteomes" id="UP000571017">
    <property type="component" value="Unassembled WGS sequence"/>
</dbReference>
<keyword evidence="2" id="KW-0732">Signal</keyword>
<protein>
    <submittedName>
        <fullName evidence="3">Uncharacterized protein</fullName>
    </submittedName>
</protein>
<evidence type="ECO:0000256" key="2">
    <source>
        <dbReference type="SAM" id="SignalP"/>
    </source>
</evidence>
<sequence>MMCTFLICTIILMPFTVFASNGKAPDHSKAEEKKETVEQKRETPNTKQKNKKDKGAEPSVDSKADSKPKSQTKPPEPTSKAPDHSNADRSENSVHKGKSGEASEKKRDDRGNPPDHAKADKEKQPNMDKHIEEKVDPELPVKEEVPSDSPSLSPSVEHIEREVKQNDSTSHKENPSSNKKEAPSTKANVHKRPVQKPVPSPERLPTPQPVKDGITFSYSSQKAGSKSGKDRSFSHDTTVWTAVNMIGSSGGQDLRYILVSRHHMLRSQWMNAPPEQPPKMSPLFS</sequence>
<name>A0A838CX47_9BACI</name>
<feature type="chain" id="PRO_5032346849" evidence="2">
    <location>
        <begin position="20"/>
        <end position="285"/>
    </location>
</feature>
<accession>A0A838CX47</accession>
<gene>
    <name evidence="3" type="ORF">H0266_16510</name>
</gene>
<dbReference type="RefSeq" id="WP_181473520.1">
    <property type="nucleotide sequence ID" value="NZ_JACEFG010000003.1"/>
</dbReference>
<feature type="region of interest" description="Disordered" evidence="1">
    <location>
        <begin position="20"/>
        <end position="233"/>
    </location>
</feature>
<evidence type="ECO:0000313" key="3">
    <source>
        <dbReference type="EMBL" id="MBA2176503.1"/>
    </source>
</evidence>
<keyword evidence="4" id="KW-1185">Reference proteome</keyword>
<dbReference type="AlphaFoldDB" id="A0A838CX47"/>
<reference evidence="3 4" key="1">
    <citation type="journal article" date="2004" name="Extremophiles">
        <title>Halobacillus locisalis sp. nov., a halophilic bacterium isolated from a marine solar saltern of the Yellow Sea in Korea.</title>
        <authorList>
            <person name="Yoon J.H."/>
            <person name="Kang K.H."/>
            <person name="Oh T.K."/>
            <person name="Park Y.H."/>
        </authorList>
    </citation>
    <scope>NUCLEOTIDE SEQUENCE [LARGE SCALE GENOMIC DNA]</scope>
    <source>
        <strain evidence="3 4">KCTC 3788</strain>
    </source>
</reference>
<feature type="compositionally biased region" description="Basic and acidic residues" evidence="1">
    <location>
        <begin position="24"/>
        <end position="44"/>
    </location>
</feature>
<evidence type="ECO:0000256" key="1">
    <source>
        <dbReference type="SAM" id="MobiDB-lite"/>
    </source>
</evidence>
<feature type="compositionally biased region" description="Pro residues" evidence="1">
    <location>
        <begin position="196"/>
        <end position="208"/>
    </location>
</feature>
<feature type="signal peptide" evidence="2">
    <location>
        <begin position="1"/>
        <end position="19"/>
    </location>
</feature>